<feature type="compositionally biased region" description="Polar residues" evidence="18">
    <location>
        <begin position="1806"/>
        <end position="1820"/>
    </location>
</feature>
<feature type="compositionally biased region" description="Basic and acidic residues" evidence="18">
    <location>
        <begin position="1267"/>
        <end position="1281"/>
    </location>
</feature>
<feature type="compositionally biased region" description="Basic and acidic residues" evidence="18">
    <location>
        <begin position="1210"/>
        <end position="1219"/>
    </location>
</feature>
<feature type="compositionally biased region" description="Low complexity" evidence="18">
    <location>
        <begin position="1788"/>
        <end position="1805"/>
    </location>
</feature>
<name>A0AAV4J3Y1_9GAST</name>
<dbReference type="EC" id="1.14.13.225" evidence="4"/>
<evidence type="ECO:0000256" key="1">
    <source>
        <dbReference type="ARBA" id="ARBA00001974"/>
    </source>
</evidence>
<keyword evidence="23" id="KW-1185">Reference proteome</keyword>
<dbReference type="PROSITE" id="PS50023">
    <property type="entry name" value="LIM_DOMAIN_2"/>
    <property type="match status" value="1"/>
</dbReference>
<evidence type="ECO:0000313" key="23">
    <source>
        <dbReference type="Proteomes" id="UP000762676"/>
    </source>
</evidence>
<feature type="compositionally biased region" description="Polar residues" evidence="18">
    <location>
        <begin position="1705"/>
        <end position="1720"/>
    </location>
</feature>
<feature type="compositionally biased region" description="Acidic residues" evidence="18">
    <location>
        <begin position="1332"/>
        <end position="1350"/>
    </location>
</feature>
<evidence type="ECO:0000313" key="22">
    <source>
        <dbReference type="EMBL" id="GFS17477.1"/>
    </source>
</evidence>
<evidence type="ECO:0000256" key="8">
    <source>
        <dbReference type="ARBA" id="ARBA00022827"/>
    </source>
</evidence>
<dbReference type="InterPro" id="IPR050540">
    <property type="entry name" value="F-actin_Monoox_Mical"/>
</dbReference>
<accession>A0AAV4J3Y1</accession>
<feature type="compositionally biased region" description="Polar residues" evidence="18">
    <location>
        <begin position="1729"/>
        <end position="1749"/>
    </location>
</feature>
<feature type="compositionally biased region" description="Basic residues" evidence="18">
    <location>
        <begin position="987"/>
        <end position="997"/>
    </location>
</feature>
<keyword evidence="17" id="KW-0175">Coiled coil</keyword>
<dbReference type="SUPFAM" id="SSF47576">
    <property type="entry name" value="Calponin-homology domain, CH-domain"/>
    <property type="match status" value="1"/>
</dbReference>
<dbReference type="GO" id="GO:0120501">
    <property type="term" value="F:F-actin monooxygenase activity"/>
    <property type="evidence" value="ECO:0007669"/>
    <property type="project" value="UniProtKB-EC"/>
</dbReference>
<evidence type="ECO:0000256" key="9">
    <source>
        <dbReference type="ARBA" id="ARBA00022833"/>
    </source>
</evidence>
<feature type="region of interest" description="Disordered" evidence="18">
    <location>
        <begin position="1671"/>
        <end position="1831"/>
    </location>
</feature>
<dbReference type="InterPro" id="IPR057494">
    <property type="entry name" value="Rossman_Mical"/>
</dbReference>
<evidence type="ECO:0000256" key="11">
    <source>
        <dbReference type="ARBA" id="ARBA00023002"/>
    </source>
</evidence>
<dbReference type="InterPro" id="IPR022735">
    <property type="entry name" value="bMERB_dom"/>
</dbReference>
<feature type="compositionally biased region" description="Basic and acidic residues" evidence="18">
    <location>
        <begin position="1117"/>
        <end position="1150"/>
    </location>
</feature>
<dbReference type="Proteomes" id="UP000762676">
    <property type="component" value="Unassembled WGS sequence"/>
</dbReference>
<dbReference type="EMBL" id="BMAT01009971">
    <property type="protein sequence ID" value="GFS17477.1"/>
    <property type="molecule type" value="Genomic_DNA"/>
</dbReference>
<dbReference type="InterPro" id="IPR036188">
    <property type="entry name" value="FAD/NAD-bd_sf"/>
</dbReference>
<feature type="compositionally biased region" description="Basic and acidic residues" evidence="18">
    <location>
        <begin position="862"/>
        <end position="875"/>
    </location>
</feature>
<feature type="region of interest" description="Disordered" evidence="18">
    <location>
        <begin position="1580"/>
        <end position="1604"/>
    </location>
</feature>
<evidence type="ECO:0000256" key="6">
    <source>
        <dbReference type="ARBA" id="ARBA00022630"/>
    </source>
</evidence>
<feature type="region of interest" description="Disordered" evidence="18">
    <location>
        <begin position="1867"/>
        <end position="2054"/>
    </location>
</feature>
<feature type="compositionally biased region" description="Polar residues" evidence="18">
    <location>
        <begin position="1992"/>
        <end position="2002"/>
    </location>
</feature>
<comment type="catalytic activity">
    <reaction evidence="15">
        <text>L-methionyl-[F-actin] + NADPH + O2 + H(+) = L-methionyl-(R)-S-oxide-[F-actin] + NADP(+) + H2O</text>
        <dbReference type="Rhea" id="RHEA:51308"/>
        <dbReference type="Rhea" id="RHEA-COMP:12953"/>
        <dbReference type="Rhea" id="RHEA-COMP:12956"/>
        <dbReference type="ChEBI" id="CHEBI:15377"/>
        <dbReference type="ChEBI" id="CHEBI:15378"/>
        <dbReference type="ChEBI" id="CHEBI:15379"/>
        <dbReference type="ChEBI" id="CHEBI:16044"/>
        <dbReference type="ChEBI" id="CHEBI:45764"/>
        <dbReference type="ChEBI" id="CHEBI:57783"/>
        <dbReference type="ChEBI" id="CHEBI:58349"/>
        <dbReference type="EC" id="1.14.13.225"/>
    </reaction>
</comment>
<dbReference type="PRINTS" id="PR00420">
    <property type="entry name" value="RNGMNOXGNASE"/>
</dbReference>
<evidence type="ECO:0000256" key="5">
    <source>
        <dbReference type="ARBA" id="ARBA00022490"/>
    </source>
</evidence>
<feature type="coiled-coil region" evidence="17">
    <location>
        <begin position="2430"/>
        <end position="2467"/>
    </location>
</feature>
<feature type="compositionally biased region" description="Acidic residues" evidence="18">
    <location>
        <begin position="1016"/>
        <end position="1063"/>
    </location>
</feature>
<evidence type="ECO:0000256" key="17">
    <source>
        <dbReference type="SAM" id="Coils"/>
    </source>
</evidence>
<comment type="caution">
    <text evidence="22">The sequence shown here is derived from an EMBL/GenBank/DDBJ whole genome shotgun (WGS) entry which is preliminary data.</text>
</comment>
<dbReference type="Gene3D" id="1.10.418.10">
    <property type="entry name" value="Calponin-like domain"/>
    <property type="match status" value="1"/>
</dbReference>
<dbReference type="Gene3D" id="3.50.50.60">
    <property type="entry name" value="FAD/NAD(P)-binding domain"/>
    <property type="match status" value="1"/>
</dbReference>
<comment type="similarity">
    <text evidence="3">Belongs to the Mical family.</text>
</comment>
<evidence type="ECO:0000256" key="16">
    <source>
        <dbReference type="PROSITE-ProRule" id="PRU00125"/>
    </source>
</evidence>
<feature type="region of interest" description="Disordered" evidence="18">
    <location>
        <begin position="1251"/>
        <end position="1541"/>
    </location>
</feature>
<dbReference type="SMART" id="SM00033">
    <property type="entry name" value="CH"/>
    <property type="match status" value="1"/>
</dbReference>
<feature type="compositionally biased region" description="Acidic residues" evidence="18">
    <location>
        <begin position="904"/>
        <end position="927"/>
    </location>
</feature>
<dbReference type="Pfam" id="PF25413">
    <property type="entry name" value="Rossman_Mical"/>
    <property type="match status" value="1"/>
</dbReference>
<feature type="compositionally biased region" description="Basic and acidic residues" evidence="18">
    <location>
        <begin position="1486"/>
        <end position="1495"/>
    </location>
</feature>
<keyword evidence="12" id="KW-0503">Monooxygenase</keyword>
<feature type="domain" description="LIM zinc-binding" evidence="20">
    <location>
        <begin position="743"/>
        <end position="807"/>
    </location>
</feature>
<dbReference type="InterPro" id="IPR003953">
    <property type="entry name" value="FAD-dep_OxRdtase_2_FAD-bd"/>
</dbReference>
<sequence>MNDGEWRKSEEEEEVAVFVRRGLLYATSDGNEVLVIGAGPCGLRTAIECALLGAKTVVVEKRDRFSRNNVLHLWPYLITDLKGLGAKKFFGKFCAGAIDHISIRQLQCILMKVALLVGVEIHVNVSFDGLIEPPDDQTTGIGWRCKVTPEDHVLSEYIFDVLIGADGKRNTLPGFNRKEFRGKLAIAITANFINRNTQAEARVEEISGVAFIFNQKFFLDLKESTRIDLENIVYYKDDTHYFVMTAKKASLLEKGVLKEDHADTIALLDRSNVDQQALMSYAREAADFSTNYKLPSLDYANNHYGQADVAMFDFTSMFAAENASRFIVKNGHHLLMALVGDSLLEPFWPTGSGCARGFLGAFDTAWMIRGWAMGRPPLQVLAERESVYAVLSQTTPNYLHKNHNLYTIDPNSRYPNLNQKLIKPRQMLHLYEGGEVADGDLEEDDSFAAVAPSKKPCNADVSSTDSYTLLRWCQRVLNTGKYRDVHVVDLTSSWRSGLALCALIHSFRPELINNTLLLESDVVENNRMAFQVAEKELSIPPVMNAEDMAKHEIPDKLTMVSYLSQFYELFKHELLPSSMPLPVKAKRKSTSGKEAVATKQPKSPHSPNRRISFLQKLSARLAKSKKRKEQEMNEASPLGSKKFKDKLEEGENSPPASPTQDSSVELMQYKKLPMEEIANRLQLDRGTDVKVSKAEERSGAVSVTAMADLLVAKFKSNQEQPPPEPIRRPKGQPTLLAASSASEFCHFCHKRVYLMERMSAEGVFFHRQCLKCDHCGVGLRLTNYSCDREAKPVKFYCYRHALPEMRLRPARKRGLDEEEAKENVPEMVVTEAPDMNDNKGSRQKSPRKAAADLSPITLPVDVPDKPTKTPERVEFEISFDGAEEESEEEQFEHNLRASLSSDALLDEESSSDSDSECFESGEEDAEVWENAVESLGLPADKSGLPSSPLTLDEACEFVSSWRRQHSREDLVATSDSEDVAKGDNTVSKRRPKHRRERERHGSASGYTRFGRSQDDKGDDEEDEEDEDEEDECDDDDEDEEESSTEVEGDSEYETESSSDEEEPNEFHQSKTGSRGTVNLKTPVSPGSRLSASKANFFSAVPTPVSLDPFSMFGIGKKGQEVQEEKEEPKIEPEEKEVEEKVKTMSPDKKADKAKKKKKPLRKIISTPDNGVVSSSDSRVISSPDSKSLSGRVRAGSVSPKSTDISESLETDPKSPDLRSQRVAQTGSLAELREAFAADRWAEVDIEDLDEAFDPLEKPMEVEVEEQQPLREDKEKDEEDKFPSASLTRKSSQSVPNVAEPKKPQSILKRPSFDLGVLKTENVVNKLAPVETGSDDGDDERGDNEDEDDDMMEKTAVSKAMEQLLHDFDTKSPESQPVVDRQSRNETSDSGENEVFIEGRLSPSGLKTRKFRLKRQRRSSKGDHRRMSKSGASDSEAGRTDPTTTDNSQARSSMSRSPSVEVQLKVAEPDTEGGPGTVSEPTEEVESSDKLLRVEEQVEDQLSPETKEEVSGEQISAENDEKRKTEGEMGTGLSDIAPDTGDDTLRHVLENVAAMPDLSDNSDIDDLVIANIDDKFVTNRRGSPKKKVKKLKGGKKKKKEAGANKTFEVADELAHSSFSISTPSGSDSESVSSAVVDEFAGQTLDIRPGDDDIKPDADMMKDYTTTISLALGESYSDPEDIVEQDKTLAPKVDASSPTPISSPISENLTKDNSNSLCNNVTGEKVAADDSTATGNSSLYQTPDSSVSEASNRTKEESNDLSSSSSTSNQKFSPKPSVAQAAPVPRPRKSLTSPPISPTAPATTVSPDQLSPTPNARDSSGSDVFVSPAENLPQPTFVNKTLISSWPQITQSKPVSLPSSSILNKAVTKETAPKFGTISYAGKPTSAPDNSDTASKKGNGAANPVKKQQRKLPELPKLNVLSRQPLQSAARLPPQDQPIMCSSPKLASRQSDPKPANSAQGNKVTASRPLPIPKSSTSEPKKSERIITKPPQAPLTSTSITKTPKTGKPTFSDAPSFTKPISKPVFKPPAKTKVPLDKSKLKLGSSSDKTESDVELDKKKKISAHGIIIPKSPEDDIPFADESETEEQFYTPCAPEKKTQPRFLIKPENVQVHKRLLPNPPSMPSSAASSPGVLRADQIREIRQAEMEKAKLQARERARLKSDEELGLVGVGSACSTPTRGTLQQRQAYQSHLQTPQQKGHQRNASYDTASTSDVLSDSDDSHLREVSPPLLDDSTPVASNHTAANGVADKKSKKKKKPKTPKGRKVKKDDTKEADSEKKEKRRSLLSLILPTKSSEKGGKEFSSGNSTPKGSDDNLVDDTGKTKKKNAKNRTLDKKAKTKAGLGRLDLDKTPTADANSKDLAICSVFHSQATTRHSRGGFDMDPAMRTIPLAPKASGDEFSDSDESHVSFSTMQKRRDEDIDERLARRLRKIQLKQQKQAQQKRLRMAQEIQRQLEEVEVRQRDLENRGIAVEKALRGDGPEEDVDEGALMSEWFTLVHEKNALLRYESELNVRAKELELEDRQARLELDFRERSRLPESSKTDSEIAAEGKLLDELLDVVEQRNNLVAMLEEDRVREQKEDSDLKDMMSQKGFTLSPLSFDTRRERQRIEAPLASMAL</sequence>
<proteinExistence type="inferred from homology"/>
<feature type="compositionally biased region" description="Acidic residues" evidence="18">
    <location>
        <begin position="881"/>
        <end position="890"/>
    </location>
</feature>
<feature type="compositionally biased region" description="Basic and acidic residues" evidence="18">
    <location>
        <begin position="1646"/>
        <end position="1657"/>
    </location>
</feature>
<feature type="region of interest" description="Disordered" evidence="18">
    <location>
        <begin position="2152"/>
        <end position="2337"/>
    </location>
</feature>
<evidence type="ECO:0000256" key="15">
    <source>
        <dbReference type="ARBA" id="ARBA00049522"/>
    </source>
</evidence>
<feature type="compositionally biased region" description="Basic and acidic residues" evidence="18">
    <location>
        <begin position="2152"/>
        <end position="2162"/>
    </location>
</feature>
<feature type="compositionally biased region" description="Polar residues" evidence="18">
    <location>
        <begin position="1198"/>
        <end position="1207"/>
    </location>
</feature>
<feature type="compositionally biased region" description="Basic residues" evidence="18">
    <location>
        <begin position="1581"/>
        <end position="1598"/>
    </location>
</feature>
<dbReference type="PANTHER" id="PTHR23167:SF54">
    <property type="entry name" value="[F-ACTIN]-MONOOXYGENASE MICAL"/>
    <property type="match status" value="1"/>
</dbReference>
<feature type="region of interest" description="Disordered" evidence="18">
    <location>
        <begin position="811"/>
        <end position="949"/>
    </location>
</feature>
<feature type="compositionally biased region" description="Polar residues" evidence="18">
    <location>
        <begin position="2172"/>
        <end position="2205"/>
    </location>
</feature>
<dbReference type="Pfam" id="PF00307">
    <property type="entry name" value="CH"/>
    <property type="match status" value="1"/>
</dbReference>
<keyword evidence="11" id="KW-0560">Oxidoreductase</keyword>
<evidence type="ECO:0000256" key="2">
    <source>
        <dbReference type="ARBA" id="ARBA00004496"/>
    </source>
</evidence>
<dbReference type="PROSITE" id="PS00478">
    <property type="entry name" value="LIM_DOMAIN_1"/>
    <property type="match status" value="1"/>
</dbReference>
<dbReference type="InterPro" id="IPR001781">
    <property type="entry name" value="Znf_LIM"/>
</dbReference>
<dbReference type="Pfam" id="PF00890">
    <property type="entry name" value="FAD_binding_2"/>
    <property type="match status" value="1"/>
</dbReference>
<evidence type="ECO:0000259" key="19">
    <source>
        <dbReference type="PROSITE" id="PS50021"/>
    </source>
</evidence>
<keyword evidence="5" id="KW-0963">Cytoplasm</keyword>
<dbReference type="GO" id="GO:0005737">
    <property type="term" value="C:cytoplasm"/>
    <property type="evidence" value="ECO:0007669"/>
    <property type="project" value="UniProtKB-SubCell"/>
</dbReference>
<organism evidence="22 23">
    <name type="scientific">Elysia marginata</name>
    <dbReference type="NCBI Taxonomy" id="1093978"/>
    <lineage>
        <taxon>Eukaryota</taxon>
        <taxon>Metazoa</taxon>
        <taxon>Spiralia</taxon>
        <taxon>Lophotrochozoa</taxon>
        <taxon>Mollusca</taxon>
        <taxon>Gastropoda</taxon>
        <taxon>Heterobranchia</taxon>
        <taxon>Euthyneura</taxon>
        <taxon>Panpulmonata</taxon>
        <taxon>Sacoglossa</taxon>
        <taxon>Placobranchoidea</taxon>
        <taxon>Plakobranchidae</taxon>
        <taxon>Elysia</taxon>
    </lineage>
</organism>
<dbReference type="SUPFAM" id="SSF57716">
    <property type="entry name" value="Glucocorticoid receptor-like (DNA-binding domain)"/>
    <property type="match status" value="1"/>
</dbReference>
<keyword evidence="7 16" id="KW-0479">Metal-binding</keyword>
<evidence type="ECO:0000256" key="10">
    <source>
        <dbReference type="ARBA" id="ARBA00022857"/>
    </source>
</evidence>
<feature type="region of interest" description="Disordered" evidence="18">
    <location>
        <begin position="581"/>
        <end position="664"/>
    </location>
</feature>
<comment type="subcellular location">
    <subcellularLocation>
        <location evidence="2">Cytoplasm</location>
    </subcellularLocation>
</comment>
<dbReference type="GO" id="GO:0003779">
    <property type="term" value="F:actin binding"/>
    <property type="evidence" value="ECO:0007669"/>
    <property type="project" value="UniProtKB-KW"/>
</dbReference>
<keyword evidence="10" id="KW-0521">NADP</keyword>
<feature type="domain" description="BMERB" evidence="21">
    <location>
        <begin position="2437"/>
        <end position="2586"/>
    </location>
</feature>
<feature type="region of interest" description="Disordered" evidence="18">
    <location>
        <begin position="1638"/>
        <end position="1657"/>
    </location>
</feature>
<feature type="compositionally biased region" description="Polar residues" evidence="18">
    <location>
        <begin position="1069"/>
        <end position="1081"/>
    </location>
</feature>
<feature type="compositionally biased region" description="Basic residues" evidence="18">
    <location>
        <begin position="1151"/>
        <end position="1161"/>
    </location>
</feature>
<dbReference type="PROSITE" id="PS51848">
    <property type="entry name" value="BMERB"/>
    <property type="match status" value="1"/>
</dbReference>
<dbReference type="SMART" id="SM01203">
    <property type="entry name" value="DUF3585"/>
    <property type="match status" value="1"/>
</dbReference>
<feature type="compositionally biased region" description="Basic residues" evidence="18">
    <location>
        <begin position="2250"/>
        <end position="2265"/>
    </location>
</feature>
<evidence type="ECO:0000256" key="3">
    <source>
        <dbReference type="ARBA" id="ARBA00008223"/>
    </source>
</evidence>
<keyword evidence="14" id="KW-0009">Actin-binding</keyword>
<dbReference type="PANTHER" id="PTHR23167">
    <property type="entry name" value="CALPONIN HOMOLOGY DOMAIN-CONTAINING PROTEIN DDB_G0272472-RELATED"/>
    <property type="match status" value="1"/>
</dbReference>
<gene>
    <name evidence="22" type="ORF">ElyMa_004983000</name>
</gene>
<dbReference type="Pfam" id="PF12130">
    <property type="entry name" value="bMERB_dom"/>
    <property type="match status" value="1"/>
</dbReference>
<feature type="domain" description="Calponin-homology (CH)" evidence="19">
    <location>
        <begin position="463"/>
        <end position="568"/>
    </location>
</feature>
<evidence type="ECO:0000256" key="7">
    <source>
        <dbReference type="ARBA" id="ARBA00022723"/>
    </source>
</evidence>
<keyword evidence="6" id="KW-0285">Flavoprotein</keyword>
<feature type="compositionally biased region" description="Polar residues" evidence="18">
    <location>
        <begin position="1284"/>
        <end position="1295"/>
    </location>
</feature>
<dbReference type="GO" id="GO:0046872">
    <property type="term" value="F:metal ion binding"/>
    <property type="evidence" value="ECO:0007669"/>
    <property type="project" value="UniProtKB-KW"/>
</dbReference>
<dbReference type="InterPro" id="IPR036872">
    <property type="entry name" value="CH_dom_sf"/>
</dbReference>
<feature type="compositionally biased region" description="Low complexity" evidence="18">
    <location>
        <begin position="1694"/>
        <end position="1704"/>
    </location>
</feature>
<feature type="compositionally biased region" description="Basic residues" evidence="18">
    <location>
        <begin position="1406"/>
        <end position="1427"/>
    </location>
</feature>
<reference evidence="22 23" key="1">
    <citation type="journal article" date="2021" name="Elife">
        <title>Chloroplast acquisition without the gene transfer in kleptoplastic sea slugs, Plakobranchus ocellatus.</title>
        <authorList>
            <person name="Maeda T."/>
            <person name="Takahashi S."/>
            <person name="Yoshida T."/>
            <person name="Shimamura S."/>
            <person name="Takaki Y."/>
            <person name="Nagai Y."/>
            <person name="Toyoda A."/>
            <person name="Suzuki Y."/>
            <person name="Arimoto A."/>
            <person name="Ishii H."/>
            <person name="Satoh N."/>
            <person name="Nishiyama T."/>
            <person name="Hasebe M."/>
            <person name="Maruyama T."/>
            <person name="Minagawa J."/>
            <person name="Obokata J."/>
            <person name="Shigenobu S."/>
        </authorList>
    </citation>
    <scope>NUCLEOTIDE SEQUENCE [LARGE SCALE GENOMIC DNA]</scope>
</reference>
<dbReference type="SMART" id="SM00132">
    <property type="entry name" value="LIM"/>
    <property type="match status" value="1"/>
</dbReference>
<evidence type="ECO:0000259" key="20">
    <source>
        <dbReference type="PROSITE" id="PS50023"/>
    </source>
</evidence>
<dbReference type="CDD" id="cd22198">
    <property type="entry name" value="CH_MICAL_EHBP-like"/>
    <property type="match status" value="1"/>
</dbReference>
<protein>
    <recommendedName>
        <fullName evidence="4">F-actin monooxygenase</fullName>
        <ecNumber evidence="4">1.14.13.225</ecNumber>
    </recommendedName>
</protein>
<evidence type="ECO:0000256" key="14">
    <source>
        <dbReference type="ARBA" id="ARBA00023203"/>
    </source>
</evidence>
<evidence type="ECO:0000259" key="21">
    <source>
        <dbReference type="PROSITE" id="PS51848"/>
    </source>
</evidence>
<dbReference type="Gene3D" id="2.10.110.10">
    <property type="entry name" value="Cysteine Rich Protein"/>
    <property type="match status" value="1"/>
</dbReference>
<feature type="compositionally biased region" description="Low complexity" evidence="18">
    <location>
        <begin position="1171"/>
        <end position="1187"/>
    </location>
</feature>
<evidence type="ECO:0000256" key="4">
    <source>
        <dbReference type="ARBA" id="ARBA00012709"/>
    </source>
</evidence>
<dbReference type="FunFam" id="3.50.50.60:FF:000004">
    <property type="entry name" value="protein-methionine sulfoxide oxidase MICAL2 isoform X1"/>
    <property type="match status" value="1"/>
</dbReference>
<feature type="region of interest" description="Disordered" evidence="18">
    <location>
        <begin position="2393"/>
        <end position="2414"/>
    </location>
</feature>
<feature type="region of interest" description="Disordered" evidence="18">
    <location>
        <begin position="962"/>
        <end position="1089"/>
    </location>
</feature>
<comment type="cofactor">
    <cofactor evidence="1">
        <name>FAD</name>
        <dbReference type="ChEBI" id="CHEBI:57692"/>
    </cofactor>
</comment>
<dbReference type="InterPro" id="IPR001715">
    <property type="entry name" value="CH_dom"/>
</dbReference>
<evidence type="ECO:0000256" key="12">
    <source>
        <dbReference type="ARBA" id="ARBA00023033"/>
    </source>
</evidence>
<keyword evidence="13 16" id="KW-0440">LIM domain</keyword>
<evidence type="ECO:0000256" key="18">
    <source>
        <dbReference type="SAM" id="MobiDB-lite"/>
    </source>
</evidence>
<feature type="region of interest" description="Disordered" evidence="18">
    <location>
        <begin position="2082"/>
        <end position="2102"/>
    </location>
</feature>
<feature type="region of interest" description="Disordered" evidence="18">
    <location>
        <begin position="1102"/>
        <end position="1225"/>
    </location>
</feature>
<feature type="compositionally biased region" description="Basic and acidic residues" evidence="18">
    <location>
        <begin position="2266"/>
        <end position="2278"/>
    </location>
</feature>
<evidence type="ECO:0000256" key="13">
    <source>
        <dbReference type="ARBA" id="ARBA00023038"/>
    </source>
</evidence>
<keyword evidence="8" id="KW-0274">FAD</keyword>
<keyword evidence="9 16" id="KW-0862">Zinc</keyword>
<dbReference type="PROSITE" id="PS50021">
    <property type="entry name" value="CH"/>
    <property type="match status" value="1"/>
</dbReference>
<feature type="compositionally biased region" description="Low complexity" evidence="18">
    <location>
        <begin position="1447"/>
        <end position="1458"/>
    </location>
</feature>
<dbReference type="SUPFAM" id="SSF51905">
    <property type="entry name" value="FAD/NAD(P)-binding domain"/>
    <property type="match status" value="1"/>
</dbReference>